<keyword evidence="4" id="KW-1185">Reference proteome</keyword>
<evidence type="ECO:0000313" key="4">
    <source>
        <dbReference type="Proteomes" id="UP000030762"/>
    </source>
</evidence>
<evidence type="ECO:0000313" key="3">
    <source>
        <dbReference type="EMBL" id="EQC38318.1"/>
    </source>
</evidence>
<feature type="region of interest" description="Disordered" evidence="1">
    <location>
        <begin position="244"/>
        <end position="276"/>
    </location>
</feature>
<dbReference type="EMBL" id="JH767141">
    <property type="protein sequence ID" value="EQC38318.1"/>
    <property type="molecule type" value="Genomic_DNA"/>
</dbReference>
<dbReference type="RefSeq" id="XP_008607910.1">
    <property type="nucleotide sequence ID" value="XM_008609688.1"/>
</dbReference>
<dbReference type="InParanoid" id="T0S079"/>
<dbReference type="GeneID" id="19944764"/>
<evidence type="ECO:0000256" key="1">
    <source>
        <dbReference type="SAM" id="MobiDB-lite"/>
    </source>
</evidence>
<dbReference type="AlphaFoldDB" id="T0S079"/>
<dbReference type="Proteomes" id="UP000030762">
    <property type="component" value="Unassembled WGS sequence"/>
</dbReference>
<evidence type="ECO:0000256" key="2">
    <source>
        <dbReference type="SAM" id="Phobius"/>
    </source>
</evidence>
<proteinExistence type="predicted"/>
<dbReference type="VEuPathDB" id="FungiDB:SDRG_04037"/>
<reference evidence="3 4" key="1">
    <citation type="submission" date="2012-04" db="EMBL/GenBank/DDBJ databases">
        <title>The Genome Sequence of Saprolegnia declina VS20.</title>
        <authorList>
            <consortium name="The Broad Institute Genome Sequencing Platform"/>
            <person name="Russ C."/>
            <person name="Nusbaum C."/>
            <person name="Tyler B."/>
            <person name="van West P."/>
            <person name="Dieguez-Uribeondo J."/>
            <person name="de Bruijn I."/>
            <person name="Tripathy S."/>
            <person name="Jiang R."/>
            <person name="Young S.K."/>
            <person name="Zeng Q."/>
            <person name="Gargeya S."/>
            <person name="Fitzgerald M."/>
            <person name="Haas B."/>
            <person name="Abouelleil A."/>
            <person name="Alvarado L."/>
            <person name="Arachchi H.M."/>
            <person name="Berlin A."/>
            <person name="Chapman S.B."/>
            <person name="Goldberg J."/>
            <person name="Griggs A."/>
            <person name="Gujja S."/>
            <person name="Hansen M."/>
            <person name="Howarth C."/>
            <person name="Imamovic A."/>
            <person name="Larimer J."/>
            <person name="McCowen C."/>
            <person name="Montmayeur A."/>
            <person name="Murphy C."/>
            <person name="Neiman D."/>
            <person name="Pearson M."/>
            <person name="Priest M."/>
            <person name="Roberts A."/>
            <person name="Saif S."/>
            <person name="Shea T."/>
            <person name="Sisk P."/>
            <person name="Sykes S."/>
            <person name="Wortman J."/>
            <person name="Nusbaum C."/>
            <person name="Birren B."/>
        </authorList>
    </citation>
    <scope>NUCLEOTIDE SEQUENCE [LARGE SCALE GENOMIC DNA]</scope>
    <source>
        <strain evidence="3 4">VS20</strain>
    </source>
</reference>
<name>T0S079_SAPDV</name>
<organism evidence="3 4">
    <name type="scientific">Saprolegnia diclina (strain VS20)</name>
    <dbReference type="NCBI Taxonomy" id="1156394"/>
    <lineage>
        <taxon>Eukaryota</taxon>
        <taxon>Sar</taxon>
        <taxon>Stramenopiles</taxon>
        <taxon>Oomycota</taxon>
        <taxon>Saprolegniomycetes</taxon>
        <taxon>Saprolegniales</taxon>
        <taxon>Saprolegniaceae</taxon>
        <taxon>Saprolegnia</taxon>
    </lineage>
</organism>
<accession>T0S079</accession>
<dbReference type="OMA" id="WTTSWSV"/>
<keyword evidence="2" id="KW-1133">Transmembrane helix</keyword>
<keyword evidence="2" id="KW-0472">Membrane</keyword>
<gene>
    <name evidence="3" type="ORF">SDRG_04037</name>
</gene>
<feature type="transmembrane region" description="Helical" evidence="2">
    <location>
        <begin position="42"/>
        <end position="63"/>
    </location>
</feature>
<keyword evidence="2" id="KW-0812">Transmembrane</keyword>
<feature type="region of interest" description="Disordered" evidence="1">
    <location>
        <begin position="71"/>
        <end position="92"/>
    </location>
</feature>
<dbReference type="OrthoDB" id="10344331at2759"/>
<protein>
    <submittedName>
        <fullName evidence="3">Uncharacterized protein</fullName>
    </submittedName>
</protein>
<sequence length="292" mass="31941">MMPETKRRRCQFGLAMSLSSGSAAWNDTPIVAPVRATSDNVMVYSLVILANLVLVLLVLGMIYMRRHAADKPNERPMAPTDPNDDDDRSSIGDGMSSVVLLEVLTPCEQIVTSAYSSVEPPVSIHKTKLSMLSEGRETNFDQLSTYGGGDDDDDADVIMLSRDGIPSKVLSRWSAFHYRPGDAAADDETNRHGAPYRTTYPNPWTTSWSVPTLLEPKPHAAYAQQPMRAEHEMTRLSAQSSWSQWHSGSSYGQESELSIGLSEDDDGSVSSLNDDRISFDSAALETHLASAA</sequence>